<dbReference type="InterPro" id="IPR036188">
    <property type="entry name" value="FAD/NAD-bd_sf"/>
</dbReference>
<evidence type="ECO:0000256" key="3">
    <source>
        <dbReference type="ARBA" id="ARBA00023002"/>
    </source>
</evidence>
<name>A0A9P3FFR8_9PEZI</name>
<protein>
    <recommendedName>
        <fullName evidence="4">FAD-binding domain-containing protein</fullName>
    </recommendedName>
</protein>
<reference evidence="5 6" key="1">
    <citation type="submission" date="2021-01" db="EMBL/GenBank/DDBJ databases">
        <title>Cercospora kikuchii MAFF 305040 whole genome shotgun sequence.</title>
        <authorList>
            <person name="Kashiwa T."/>
            <person name="Suzuki T."/>
        </authorList>
    </citation>
    <scope>NUCLEOTIDE SEQUENCE [LARGE SCALE GENOMIC DNA]</scope>
    <source>
        <strain evidence="5 6">MAFF 305040</strain>
    </source>
</reference>
<dbReference type="Gene3D" id="3.30.9.10">
    <property type="entry name" value="D-Amino Acid Oxidase, subunit A, domain 2"/>
    <property type="match status" value="1"/>
</dbReference>
<comment type="caution">
    <text evidence="5">The sequence shown here is derived from an EMBL/GenBank/DDBJ whole genome shotgun (WGS) entry which is preliminary data.</text>
</comment>
<dbReference type="Gene3D" id="3.50.50.60">
    <property type="entry name" value="FAD/NAD(P)-binding domain"/>
    <property type="match status" value="1"/>
</dbReference>
<dbReference type="Proteomes" id="UP000825890">
    <property type="component" value="Unassembled WGS sequence"/>
</dbReference>
<dbReference type="PANTHER" id="PTHR43004">
    <property type="entry name" value="TRK SYSTEM POTASSIUM UPTAKE PROTEIN"/>
    <property type="match status" value="1"/>
</dbReference>
<evidence type="ECO:0000256" key="2">
    <source>
        <dbReference type="ARBA" id="ARBA00022827"/>
    </source>
</evidence>
<dbReference type="InterPro" id="IPR002938">
    <property type="entry name" value="FAD-bd"/>
</dbReference>
<dbReference type="OrthoDB" id="2096480at2759"/>
<dbReference type="GeneID" id="68294539"/>
<dbReference type="RefSeq" id="XP_044660300.1">
    <property type="nucleotide sequence ID" value="XM_044804365.1"/>
</dbReference>
<accession>A0A9P3FFR8</accession>
<dbReference type="InterPro" id="IPR050641">
    <property type="entry name" value="RIFMO-like"/>
</dbReference>
<dbReference type="GO" id="GO:0071949">
    <property type="term" value="F:FAD binding"/>
    <property type="evidence" value="ECO:0007669"/>
    <property type="project" value="InterPro"/>
</dbReference>
<evidence type="ECO:0000313" key="5">
    <source>
        <dbReference type="EMBL" id="GIZ45813.1"/>
    </source>
</evidence>
<organism evidence="5 6">
    <name type="scientific">Cercospora kikuchii</name>
    <dbReference type="NCBI Taxonomy" id="84275"/>
    <lineage>
        <taxon>Eukaryota</taxon>
        <taxon>Fungi</taxon>
        <taxon>Dikarya</taxon>
        <taxon>Ascomycota</taxon>
        <taxon>Pezizomycotina</taxon>
        <taxon>Dothideomycetes</taxon>
        <taxon>Dothideomycetidae</taxon>
        <taxon>Mycosphaerellales</taxon>
        <taxon>Mycosphaerellaceae</taxon>
        <taxon>Cercospora</taxon>
    </lineage>
</organism>
<dbReference type="EMBL" id="BOLY01000006">
    <property type="protein sequence ID" value="GIZ45813.1"/>
    <property type="molecule type" value="Genomic_DNA"/>
</dbReference>
<keyword evidence="1" id="KW-0285">Flavoprotein</keyword>
<sequence>MTEQMNPVIIIGGGPVGLTSSILLSLRKIPHILFERHLSTSIHPKAAGINQRTTEIFRVMGIEDEVYAHAAPAEIAGRTAWYTSLGPDGKEIFSRDAWGGGMYEEEYAKHSPSRYCILPQIRLEPILKRRAIELNPTGIWYNHEVLTAENADDRATVTVKNRTTGEISEHHARYLIVSDGGRSFTEKLGVSWGGEGGLLTMSSAHIRAPIRPLHPDNRNFMTWFTNPAMGGSTRTGYLYQLGPWPEAMTNPAVEEWMFACGLTEDDPPTFDERTVLDRARRTIGIPDLDIELISLSHWTVNALYASQWRVGRSFLVGDSAHRIPPWGALGMNSGIQDAQNLIWKLSLALQNEQKYDALLDTYETERLEVGRRVGQTSLENMRSHSGHIDAAMGVSMNQTKAENIAAGEAFFDRNHPDYQRKQALIQEASRQLDTEFKAPGYEVGWFYPSADISSEGGETHGGQQMPDGTLVHHSYFISTIPGHHLPHAWVEKDGKTVAIRDLLDLSIFTLFVEHFENWQVDDALTKVVVIGPDGWQDRTGEWQKHRAVGSMGGVLVRPDGIIAWRGELAGVRGQDWKQLIDRVLKVMN</sequence>
<evidence type="ECO:0000259" key="4">
    <source>
        <dbReference type="Pfam" id="PF01494"/>
    </source>
</evidence>
<evidence type="ECO:0000256" key="1">
    <source>
        <dbReference type="ARBA" id="ARBA00022630"/>
    </source>
</evidence>
<dbReference type="GO" id="GO:0016709">
    <property type="term" value="F:oxidoreductase activity, acting on paired donors, with incorporation or reduction of molecular oxygen, NAD(P)H as one donor, and incorporation of one atom of oxygen"/>
    <property type="evidence" value="ECO:0007669"/>
    <property type="project" value="UniProtKB-ARBA"/>
</dbReference>
<keyword evidence="3" id="KW-0560">Oxidoreductase</keyword>
<proteinExistence type="predicted"/>
<keyword evidence="2" id="KW-0274">FAD</keyword>
<feature type="domain" description="FAD-binding" evidence="4">
    <location>
        <begin position="7"/>
        <end position="375"/>
    </location>
</feature>
<evidence type="ECO:0000313" key="6">
    <source>
        <dbReference type="Proteomes" id="UP000825890"/>
    </source>
</evidence>
<dbReference type="Pfam" id="PF21274">
    <property type="entry name" value="Rng_hyd_C"/>
    <property type="match status" value="1"/>
</dbReference>
<dbReference type="AlphaFoldDB" id="A0A9P3FFR8"/>
<dbReference type="SUPFAM" id="SSF51905">
    <property type="entry name" value="FAD/NAD(P)-binding domain"/>
    <property type="match status" value="1"/>
</dbReference>
<keyword evidence="6" id="KW-1185">Reference proteome</keyword>
<dbReference type="Pfam" id="PF01494">
    <property type="entry name" value="FAD_binding_3"/>
    <property type="match status" value="1"/>
</dbReference>
<dbReference type="Gene3D" id="3.40.30.120">
    <property type="match status" value="1"/>
</dbReference>
<dbReference type="PANTHER" id="PTHR43004:SF8">
    <property type="entry name" value="FAD-BINDING DOMAIN-CONTAINING PROTEIN-RELATED"/>
    <property type="match status" value="1"/>
</dbReference>
<dbReference type="PRINTS" id="PR00420">
    <property type="entry name" value="RNGMNOXGNASE"/>
</dbReference>
<gene>
    <name evidence="5" type="ORF">CKM354_000896400</name>
</gene>